<dbReference type="OMA" id="PKFKKDC"/>
<keyword evidence="3" id="KW-1185">Reference proteome</keyword>
<protein>
    <recommendedName>
        <fullName evidence="1">F-box domain-containing protein</fullName>
    </recommendedName>
</protein>
<dbReference type="PANTHER" id="PTHR21503:SF31">
    <property type="entry name" value="F-BOX DOMAIN-CONTAINING PROTEIN"/>
    <property type="match status" value="1"/>
</dbReference>
<dbReference type="PROSITE" id="PS50181">
    <property type="entry name" value="FBOX"/>
    <property type="match status" value="1"/>
</dbReference>
<feature type="domain" description="F-box" evidence="1">
    <location>
        <begin position="35"/>
        <end position="84"/>
    </location>
</feature>
<name>G0NMD9_CAEBE</name>
<evidence type="ECO:0000313" key="3">
    <source>
        <dbReference type="Proteomes" id="UP000008068"/>
    </source>
</evidence>
<dbReference type="HOGENOM" id="CLU_036540_0_0_1"/>
<reference evidence="3" key="1">
    <citation type="submission" date="2011-07" db="EMBL/GenBank/DDBJ databases">
        <authorList>
            <consortium name="Caenorhabditis brenneri Sequencing and Analysis Consortium"/>
            <person name="Wilson R.K."/>
        </authorList>
    </citation>
    <scope>NUCLEOTIDE SEQUENCE [LARGE SCALE GENOMIC DNA]</scope>
    <source>
        <strain evidence="3">PB2801</strain>
    </source>
</reference>
<dbReference type="AlphaFoldDB" id="G0NMD9"/>
<dbReference type="Proteomes" id="UP000008068">
    <property type="component" value="Unassembled WGS sequence"/>
</dbReference>
<proteinExistence type="predicted"/>
<dbReference type="InParanoid" id="G0NMD9"/>
<dbReference type="EMBL" id="GL379909">
    <property type="protein sequence ID" value="EGT34086.1"/>
    <property type="molecule type" value="Genomic_DNA"/>
</dbReference>
<dbReference type="OrthoDB" id="5796703at2759"/>
<dbReference type="Pfam" id="PF00646">
    <property type="entry name" value="F-box"/>
    <property type="match status" value="1"/>
</dbReference>
<evidence type="ECO:0000313" key="2">
    <source>
        <dbReference type="EMBL" id="EGT34086.1"/>
    </source>
</evidence>
<evidence type="ECO:0000259" key="1">
    <source>
        <dbReference type="PROSITE" id="PS50181"/>
    </source>
</evidence>
<dbReference type="eggNOG" id="ENOG502TH5M">
    <property type="taxonomic scope" value="Eukaryota"/>
</dbReference>
<sequence length="427" mass="50654">MIFSNLTSVFWRCWCSPNLKVVPETRETPIPKPEKFPLLTLREELVDNVLEFMTPLELISFSLCSKSTKQLAKAVRNQPKFKKDCKSFKVSFCPLFQRIVMEIKGFPNTHWQFLQDYGETDRIRDPKTRVLNSISIRNWKPKKQKANLYGSSPEYSDHEPAVFYSIETFSDYFPFGMNKLLDHINDVYNFPNRVMSVNLNSSYADRLMAFYKDKDPLEYWVLECTGLLSDILIKSAFDKQNASKGLFLRCENLSRTFRFDLESFNNVKENLDIYFAKWVKIEDIFNLKTERIAIFGSKLEDGDLRLLINKWREGWNPEWKQFLLEYNQYKVNPDRYFDEDCVEITNGRHKSFIVEDSPVKLFKFKEQKQLRNRNDTVYGYHILRDDGGIATLQIERSFGVFIIQSKNESCFQFSSHRCLFEPRVMWQ</sequence>
<dbReference type="PANTHER" id="PTHR21503">
    <property type="entry name" value="F-BOX-CONTAINING HYPOTHETICAL PROTEIN C.ELEGANS"/>
    <property type="match status" value="1"/>
</dbReference>
<dbReference type="FunCoup" id="G0NMD9">
    <property type="interactions" value="1098"/>
</dbReference>
<accession>G0NMD9</accession>
<organism evidence="3">
    <name type="scientific">Caenorhabditis brenneri</name>
    <name type="common">Nematode worm</name>
    <dbReference type="NCBI Taxonomy" id="135651"/>
    <lineage>
        <taxon>Eukaryota</taxon>
        <taxon>Metazoa</taxon>
        <taxon>Ecdysozoa</taxon>
        <taxon>Nematoda</taxon>
        <taxon>Chromadorea</taxon>
        <taxon>Rhabditida</taxon>
        <taxon>Rhabditina</taxon>
        <taxon>Rhabditomorpha</taxon>
        <taxon>Rhabditoidea</taxon>
        <taxon>Rhabditidae</taxon>
        <taxon>Peloderinae</taxon>
        <taxon>Caenorhabditis</taxon>
    </lineage>
</organism>
<dbReference type="InterPro" id="IPR001810">
    <property type="entry name" value="F-box_dom"/>
</dbReference>
<gene>
    <name evidence="2" type="ORF">CAEBREN_14501</name>
</gene>